<dbReference type="InterPro" id="IPR001214">
    <property type="entry name" value="SET_dom"/>
</dbReference>
<reference evidence="4 5" key="1">
    <citation type="submission" date="2016-08" db="EMBL/GenBank/DDBJ databases">
        <title>Draft genome sequence of allopolyploid Zygosaccharomyces rouxii.</title>
        <authorList>
            <person name="Watanabe J."/>
            <person name="Uehara K."/>
            <person name="Mogi Y."/>
            <person name="Tsukioka Y."/>
        </authorList>
    </citation>
    <scope>NUCLEOTIDE SEQUENCE [LARGE SCALE GENOMIC DNA]</scope>
    <source>
        <strain evidence="4 5">NBRC 110957</strain>
    </source>
</reference>
<gene>
    <name evidence="4" type="ORF">ZYGR_0AF01530</name>
</gene>
<dbReference type="FunFam" id="3.90.1410.10:FF:000007">
    <property type="entry name" value="Ribosomal lysine N-methyltransferase 4"/>
    <property type="match status" value="1"/>
</dbReference>
<name>A0A1Q3A7K0_ZYGRO</name>
<comment type="subcellular location">
    <subcellularLocation>
        <location evidence="1">Nucleus</location>
    </subcellularLocation>
</comment>
<dbReference type="EMBL" id="BDGX01000032">
    <property type="protein sequence ID" value="GAV51682.1"/>
    <property type="molecule type" value="Genomic_DNA"/>
</dbReference>
<dbReference type="GO" id="GO:0016279">
    <property type="term" value="F:protein-lysine N-methyltransferase activity"/>
    <property type="evidence" value="ECO:0007669"/>
    <property type="project" value="UniProtKB-UniRule"/>
</dbReference>
<dbReference type="PANTHER" id="PTHR13271:SF34">
    <property type="entry name" value="N-LYSINE METHYLTRANSFERASE SETD6"/>
    <property type="match status" value="1"/>
</dbReference>
<keyword evidence="1" id="KW-0808">Transferase</keyword>
<evidence type="ECO:0000313" key="4">
    <source>
        <dbReference type="EMBL" id="GAV51682.1"/>
    </source>
</evidence>
<dbReference type="Pfam" id="PF00856">
    <property type="entry name" value="SET"/>
    <property type="match status" value="1"/>
</dbReference>
<dbReference type="PANTHER" id="PTHR13271">
    <property type="entry name" value="UNCHARACTERIZED PUTATIVE METHYLTRANSFERASE"/>
    <property type="match status" value="1"/>
</dbReference>
<dbReference type="PIRSF" id="PIRSF011771">
    <property type="entry name" value="RMS1_SET"/>
    <property type="match status" value="1"/>
</dbReference>
<dbReference type="GO" id="GO:0032259">
    <property type="term" value="P:methylation"/>
    <property type="evidence" value="ECO:0007669"/>
    <property type="project" value="UniProtKB-KW"/>
</dbReference>
<comment type="similarity">
    <text evidence="1">Belongs to the class V-like SAM-binding methyltransferase superfamily. Histone-lysine methyltransferase family. SETD6 subfamily.</text>
</comment>
<dbReference type="SUPFAM" id="SSF82199">
    <property type="entry name" value="SET domain"/>
    <property type="match status" value="1"/>
</dbReference>
<protein>
    <recommendedName>
        <fullName evidence="1">Ribosomal lysine N-methyltransferase 4</fullName>
        <ecNumber evidence="1">2.1.1.-</ecNumber>
    </recommendedName>
</protein>
<organism evidence="4 5">
    <name type="scientific">Zygosaccharomyces rouxii</name>
    <dbReference type="NCBI Taxonomy" id="4956"/>
    <lineage>
        <taxon>Eukaryota</taxon>
        <taxon>Fungi</taxon>
        <taxon>Dikarya</taxon>
        <taxon>Ascomycota</taxon>
        <taxon>Saccharomycotina</taxon>
        <taxon>Saccharomycetes</taxon>
        <taxon>Saccharomycetales</taxon>
        <taxon>Saccharomycetaceae</taxon>
        <taxon>Zygosaccharomyces</taxon>
    </lineage>
</organism>
<evidence type="ECO:0000256" key="2">
    <source>
        <dbReference type="SAM" id="MobiDB-lite"/>
    </source>
</evidence>
<sequence length="502" mass="58155">MKDCFKGVMVSFDEATDGFSHWLISSAGVRVSPKIFVGDLRNVNQGRCVLASQDIGTDEVLFEIPRSSILNIATCQLVRDFPQLKDVFWQELGHWEGLILCMIYEIKVMGQQSFWWNYLQVLPQSQDLNTLVYWSADQLASLKPSLVVDRLGAEESQEMYRQILKYVENFGPEFQSKVGQLSFEEFVYVASVIMSYSFDVDLKGEEEEEEEEEDDDDEEDEGESNVAHDKYMKSMVPLADTLNADTKQFNAHLVYDKETLKMISVKPINMGQQVYNFYGEHPNAEILRRYGYVEWDGSQFDFGELPLSCIKQVLQREVPEELIEMCLQLLQNDDTILEHLDQEQIVLESYDCFFDGQVIPECLLLLQVLTVILQIPNVGDNLARELQRVVKKCLQLVESGRLTIKCLRLFEHCVDERLRQYPNHSFREVTPIHQYVHDVDAQRGIMAQRVLQSEVESLQNCYLSLGEKVQIIDDIKLMDNILKKRTAPTQKTKKETKRKRTH</sequence>
<evidence type="ECO:0000256" key="1">
    <source>
        <dbReference type="PIRNR" id="PIRNR011771"/>
    </source>
</evidence>
<dbReference type="InterPro" id="IPR011383">
    <property type="entry name" value="N-lys_methylase_SETD6"/>
</dbReference>
<comment type="caution">
    <text evidence="4">The sequence shown here is derived from an EMBL/GenBank/DDBJ whole genome shotgun (WGS) entry which is preliminary data.</text>
</comment>
<dbReference type="Gene3D" id="3.90.1410.10">
    <property type="entry name" value="set domain protein methyltransferase, domain 1"/>
    <property type="match status" value="1"/>
</dbReference>
<feature type="domain" description="SET" evidence="3">
    <location>
        <begin position="46"/>
        <end position="279"/>
    </location>
</feature>
<dbReference type="InterPro" id="IPR050600">
    <property type="entry name" value="SETD3_SETD6_MTase"/>
</dbReference>
<keyword evidence="1" id="KW-0949">S-adenosyl-L-methionine</keyword>
<accession>A0A1Q3A7K0</accession>
<dbReference type="GO" id="GO:0005634">
    <property type="term" value="C:nucleus"/>
    <property type="evidence" value="ECO:0007669"/>
    <property type="project" value="UniProtKB-SubCell"/>
</dbReference>
<feature type="region of interest" description="Disordered" evidence="2">
    <location>
        <begin position="202"/>
        <end position="229"/>
    </location>
</feature>
<keyword evidence="1" id="KW-0539">Nucleus</keyword>
<dbReference type="AlphaFoldDB" id="A0A1Q3A7K0"/>
<proteinExistence type="inferred from homology"/>
<evidence type="ECO:0000259" key="3">
    <source>
        <dbReference type="Pfam" id="PF00856"/>
    </source>
</evidence>
<feature type="compositionally biased region" description="Acidic residues" evidence="2">
    <location>
        <begin position="204"/>
        <end position="223"/>
    </location>
</feature>
<dbReference type="Proteomes" id="UP000187013">
    <property type="component" value="Unassembled WGS sequence"/>
</dbReference>
<dbReference type="InterPro" id="IPR046341">
    <property type="entry name" value="SET_dom_sf"/>
</dbReference>
<evidence type="ECO:0000313" key="5">
    <source>
        <dbReference type="Proteomes" id="UP000187013"/>
    </source>
</evidence>
<dbReference type="EC" id="2.1.1.-" evidence="1"/>
<comment type="function">
    <text evidence="1">S-adenosyl-L-methionine-dependent protein-lysine N-methyltransferase that monomethylates 60S ribosomal protein L42.</text>
</comment>
<dbReference type="OrthoDB" id="341421at2759"/>
<keyword evidence="1" id="KW-0489">Methyltransferase</keyword>